<dbReference type="Proteomes" id="UP000265520">
    <property type="component" value="Unassembled WGS sequence"/>
</dbReference>
<keyword evidence="1" id="KW-0812">Transmembrane</keyword>
<feature type="non-terminal residue" evidence="2">
    <location>
        <position position="73"/>
    </location>
</feature>
<sequence>MALSSTVEADYLLPTNIGPMAQPPASKTLILLLWALGNLVTHFSALVTMTPTFLSPSTALTALLIFVSVGLPS</sequence>
<name>A0A392TQM5_9FABA</name>
<dbReference type="EMBL" id="LXQA010637602">
    <property type="protein sequence ID" value="MCI63463.1"/>
    <property type="molecule type" value="Genomic_DNA"/>
</dbReference>
<feature type="transmembrane region" description="Helical" evidence="1">
    <location>
        <begin position="29"/>
        <end position="47"/>
    </location>
</feature>
<reference evidence="2 3" key="1">
    <citation type="journal article" date="2018" name="Front. Plant Sci.">
        <title>Red Clover (Trifolium pratense) and Zigzag Clover (T. medium) - A Picture of Genomic Similarities and Differences.</title>
        <authorList>
            <person name="Dluhosova J."/>
            <person name="Istvanek J."/>
            <person name="Nedelnik J."/>
            <person name="Repkova J."/>
        </authorList>
    </citation>
    <scope>NUCLEOTIDE SEQUENCE [LARGE SCALE GENOMIC DNA]</scope>
    <source>
        <strain evidence="3">cv. 10/8</strain>
        <tissue evidence="2">Leaf</tissue>
    </source>
</reference>
<comment type="caution">
    <text evidence="2">The sequence shown here is derived from an EMBL/GenBank/DDBJ whole genome shotgun (WGS) entry which is preliminary data.</text>
</comment>
<dbReference type="AlphaFoldDB" id="A0A392TQM5"/>
<keyword evidence="3" id="KW-1185">Reference proteome</keyword>
<protein>
    <submittedName>
        <fullName evidence="2">Uncharacterized protein</fullName>
    </submittedName>
</protein>
<organism evidence="2 3">
    <name type="scientific">Trifolium medium</name>
    <dbReference type="NCBI Taxonomy" id="97028"/>
    <lineage>
        <taxon>Eukaryota</taxon>
        <taxon>Viridiplantae</taxon>
        <taxon>Streptophyta</taxon>
        <taxon>Embryophyta</taxon>
        <taxon>Tracheophyta</taxon>
        <taxon>Spermatophyta</taxon>
        <taxon>Magnoliopsida</taxon>
        <taxon>eudicotyledons</taxon>
        <taxon>Gunneridae</taxon>
        <taxon>Pentapetalae</taxon>
        <taxon>rosids</taxon>
        <taxon>fabids</taxon>
        <taxon>Fabales</taxon>
        <taxon>Fabaceae</taxon>
        <taxon>Papilionoideae</taxon>
        <taxon>50 kb inversion clade</taxon>
        <taxon>NPAAA clade</taxon>
        <taxon>Hologalegina</taxon>
        <taxon>IRL clade</taxon>
        <taxon>Trifolieae</taxon>
        <taxon>Trifolium</taxon>
    </lineage>
</organism>
<keyword evidence="1" id="KW-1133">Transmembrane helix</keyword>
<accession>A0A392TQM5</accession>
<evidence type="ECO:0000256" key="1">
    <source>
        <dbReference type="SAM" id="Phobius"/>
    </source>
</evidence>
<feature type="transmembrane region" description="Helical" evidence="1">
    <location>
        <begin position="53"/>
        <end position="71"/>
    </location>
</feature>
<evidence type="ECO:0000313" key="2">
    <source>
        <dbReference type="EMBL" id="MCI63463.1"/>
    </source>
</evidence>
<evidence type="ECO:0000313" key="3">
    <source>
        <dbReference type="Proteomes" id="UP000265520"/>
    </source>
</evidence>
<keyword evidence="1" id="KW-0472">Membrane</keyword>
<proteinExistence type="predicted"/>